<keyword evidence="4" id="KW-1185">Reference proteome</keyword>
<dbReference type="Proteomes" id="UP000749646">
    <property type="component" value="Unassembled WGS sequence"/>
</dbReference>
<keyword evidence="2" id="KW-1133">Transmembrane helix</keyword>
<feature type="transmembrane region" description="Helical" evidence="2">
    <location>
        <begin position="311"/>
        <end position="340"/>
    </location>
</feature>
<feature type="compositionally biased region" description="Polar residues" evidence="1">
    <location>
        <begin position="389"/>
        <end position="402"/>
    </location>
</feature>
<proteinExistence type="predicted"/>
<feature type="compositionally biased region" description="Polar residues" evidence="1">
    <location>
        <begin position="511"/>
        <end position="539"/>
    </location>
</feature>
<dbReference type="OrthoDB" id="2131431at2759"/>
<feature type="compositionally biased region" description="Basic and acidic residues" evidence="1">
    <location>
        <begin position="487"/>
        <end position="509"/>
    </location>
</feature>
<organism evidence="3 4">
    <name type="scientific">Modicella reniformis</name>
    <dbReference type="NCBI Taxonomy" id="1440133"/>
    <lineage>
        <taxon>Eukaryota</taxon>
        <taxon>Fungi</taxon>
        <taxon>Fungi incertae sedis</taxon>
        <taxon>Mucoromycota</taxon>
        <taxon>Mortierellomycotina</taxon>
        <taxon>Mortierellomycetes</taxon>
        <taxon>Mortierellales</taxon>
        <taxon>Mortierellaceae</taxon>
        <taxon>Modicella</taxon>
    </lineage>
</organism>
<feature type="transmembrane region" description="Helical" evidence="2">
    <location>
        <begin position="71"/>
        <end position="92"/>
    </location>
</feature>
<feature type="compositionally biased region" description="Low complexity" evidence="1">
    <location>
        <begin position="540"/>
        <end position="557"/>
    </location>
</feature>
<keyword evidence="2" id="KW-0812">Transmembrane</keyword>
<feature type="compositionally biased region" description="Basic and acidic residues" evidence="1">
    <location>
        <begin position="403"/>
        <end position="418"/>
    </location>
</feature>
<evidence type="ECO:0000256" key="2">
    <source>
        <dbReference type="SAM" id="Phobius"/>
    </source>
</evidence>
<protein>
    <submittedName>
        <fullName evidence="3">Uncharacterized protein</fullName>
    </submittedName>
</protein>
<feature type="transmembrane region" description="Helical" evidence="2">
    <location>
        <begin position="121"/>
        <end position="144"/>
    </location>
</feature>
<feature type="compositionally biased region" description="Low complexity" evidence="1">
    <location>
        <begin position="652"/>
        <end position="663"/>
    </location>
</feature>
<feature type="region of interest" description="Disordered" evidence="1">
    <location>
        <begin position="446"/>
        <end position="468"/>
    </location>
</feature>
<comment type="caution">
    <text evidence="3">The sequence shown here is derived from an EMBL/GenBank/DDBJ whole genome shotgun (WGS) entry which is preliminary data.</text>
</comment>
<feature type="region of interest" description="Disordered" evidence="1">
    <location>
        <begin position="382"/>
        <end position="428"/>
    </location>
</feature>
<feature type="transmembrane region" description="Helical" evidence="2">
    <location>
        <begin position="156"/>
        <end position="176"/>
    </location>
</feature>
<feature type="compositionally biased region" description="Polar residues" evidence="1">
    <location>
        <begin position="607"/>
        <end position="620"/>
    </location>
</feature>
<sequence length="663" mass="73053">MTTSMDTLLTAISRFASSQAAPSTTYNETAIPSLSISGMDSPAPTPASDMMLCDWTRNAANCRDADFIKNMLISSSVLHLMSWIFGIWLLVYRNRGFNRKIFKELFTIIGTGIQPKPMDCLLFFFTVASFIKIPANMVLIFDLLSDAYWLRVALEQLYWVLGVFAFFAYFVGLLYAMPVTTREGIFAVYQPETAVGSKPLSPIHVLTPTTIQKNVILIMGAVYPTLFGAGLGIASGAMHDQGNTEASRILMICQYANWVLIMYVMAVMLFYYGLKYKFILRANIIIAEAALKTPRTAFGISNLKSRSPARFLFVQLKITGVGGGGATVLAGSLCLVWALFRIQILSMKGEGLPHIMAFFWTCAMAATFFIIMGLITTQTVRSRRRGSYGPSTNNRLSSSSHGGTDETPQRRGSIDKNHQNYYNKGSKENMPHLIDKQLSLTLDDLEAGGVGDSESEHDLYRVPSLTPPPRPCIQSFGLIPLLTADSDPNRSRIRESVFGRRTSREDKRTSRQQLPTSRLEQKRSGSSNNELPRVSTNSPSERTPTNQTTSTSTTGSSRQQLPSSRLEQKRSDSRNNALPRVSTNSSSERTPTHQTTSISTTTGSSSRLWRSSNNGSSTISAPPPVYNPSHSNQQQQQPKYAKRGAPLSTPISASSSRASGGYR</sequence>
<evidence type="ECO:0000313" key="4">
    <source>
        <dbReference type="Proteomes" id="UP000749646"/>
    </source>
</evidence>
<feature type="compositionally biased region" description="Low complexity" evidence="1">
    <location>
        <begin position="592"/>
        <end position="606"/>
    </location>
</feature>
<reference evidence="3" key="1">
    <citation type="journal article" date="2020" name="Fungal Divers.">
        <title>Resolving the Mortierellaceae phylogeny through synthesis of multi-gene phylogenetics and phylogenomics.</title>
        <authorList>
            <person name="Vandepol N."/>
            <person name="Liber J."/>
            <person name="Desiro A."/>
            <person name="Na H."/>
            <person name="Kennedy M."/>
            <person name="Barry K."/>
            <person name="Grigoriev I.V."/>
            <person name="Miller A.N."/>
            <person name="O'Donnell K."/>
            <person name="Stajich J.E."/>
            <person name="Bonito G."/>
        </authorList>
    </citation>
    <scope>NUCLEOTIDE SEQUENCE</scope>
    <source>
        <strain evidence="3">MES-2147</strain>
    </source>
</reference>
<dbReference type="AlphaFoldDB" id="A0A9P6IMQ4"/>
<evidence type="ECO:0000313" key="3">
    <source>
        <dbReference type="EMBL" id="KAF9939047.1"/>
    </source>
</evidence>
<feature type="transmembrane region" description="Helical" evidence="2">
    <location>
        <begin position="215"/>
        <end position="235"/>
    </location>
</feature>
<feature type="transmembrane region" description="Helical" evidence="2">
    <location>
        <begin position="352"/>
        <end position="375"/>
    </location>
</feature>
<feature type="transmembrane region" description="Helical" evidence="2">
    <location>
        <begin position="255"/>
        <end position="274"/>
    </location>
</feature>
<feature type="region of interest" description="Disordered" evidence="1">
    <location>
        <begin position="482"/>
        <end position="663"/>
    </location>
</feature>
<gene>
    <name evidence="3" type="ORF">BGZ65_011648</name>
</gene>
<name>A0A9P6IMQ4_9FUNG</name>
<accession>A0A9P6IMQ4</accession>
<dbReference type="EMBL" id="JAAAHW010009560">
    <property type="protein sequence ID" value="KAF9939047.1"/>
    <property type="molecule type" value="Genomic_DNA"/>
</dbReference>
<evidence type="ECO:0000256" key="1">
    <source>
        <dbReference type="SAM" id="MobiDB-lite"/>
    </source>
</evidence>
<keyword evidence="2" id="KW-0472">Membrane</keyword>